<proteinExistence type="predicted"/>
<evidence type="ECO:0000313" key="1">
    <source>
        <dbReference type="EMBL" id="CAG6460927.1"/>
    </source>
</evidence>
<dbReference type="EMBL" id="HBUE01041593">
    <property type="protein sequence ID" value="CAG6460927.1"/>
    <property type="molecule type" value="Transcribed_RNA"/>
</dbReference>
<organism evidence="1">
    <name type="scientific">Culex pipiens</name>
    <name type="common">House mosquito</name>
    <dbReference type="NCBI Taxonomy" id="7175"/>
    <lineage>
        <taxon>Eukaryota</taxon>
        <taxon>Metazoa</taxon>
        <taxon>Ecdysozoa</taxon>
        <taxon>Arthropoda</taxon>
        <taxon>Hexapoda</taxon>
        <taxon>Insecta</taxon>
        <taxon>Pterygota</taxon>
        <taxon>Neoptera</taxon>
        <taxon>Endopterygota</taxon>
        <taxon>Diptera</taxon>
        <taxon>Nematocera</taxon>
        <taxon>Culicoidea</taxon>
        <taxon>Culicidae</taxon>
        <taxon>Culicinae</taxon>
        <taxon>Culicini</taxon>
        <taxon>Culex</taxon>
        <taxon>Culex</taxon>
    </lineage>
</organism>
<dbReference type="AlphaFoldDB" id="A0A8D8AUU1"/>
<accession>A0A8D8AUU1</accession>
<protein>
    <submittedName>
        <fullName evidence="1">(northern house mosquito) hypothetical protein</fullName>
    </submittedName>
</protein>
<reference evidence="1" key="1">
    <citation type="submission" date="2021-05" db="EMBL/GenBank/DDBJ databases">
        <authorList>
            <person name="Alioto T."/>
            <person name="Alioto T."/>
            <person name="Gomez Garrido J."/>
        </authorList>
    </citation>
    <scope>NUCLEOTIDE SEQUENCE</scope>
</reference>
<name>A0A8D8AUU1_CULPI</name>
<sequence>MVVRELPCSTRREFTFSFRRFTAGSGSRSFVRASPSVSERLEFRELGSTVDIFSASGRDPLSSEQRSVLRSVVTVGIASSHLSSVSTCGSMPLSVAIRLASWFRTLSVVGAPVMWVPSSGRTRPVPDSLGFPCAGSRGTHLTLVSVTSLEIADTGRSVGLASVAG</sequence>